<evidence type="ECO:0008006" key="3">
    <source>
        <dbReference type="Google" id="ProtNLM"/>
    </source>
</evidence>
<evidence type="ECO:0000313" key="1">
    <source>
        <dbReference type="EMBL" id="MFD1204120.1"/>
    </source>
</evidence>
<comment type="caution">
    <text evidence="1">The sequence shown here is derived from an EMBL/GenBank/DDBJ whole genome shotgun (WGS) entry which is preliminary data.</text>
</comment>
<dbReference type="Proteomes" id="UP001597231">
    <property type="component" value="Unassembled WGS sequence"/>
</dbReference>
<organism evidence="1 2">
    <name type="scientific">Sporosarcina contaminans</name>
    <dbReference type="NCBI Taxonomy" id="633403"/>
    <lineage>
        <taxon>Bacteria</taxon>
        <taxon>Bacillati</taxon>
        <taxon>Bacillota</taxon>
        <taxon>Bacilli</taxon>
        <taxon>Bacillales</taxon>
        <taxon>Caryophanaceae</taxon>
        <taxon>Sporosarcina</taxon>
    </lineage>
</organism>
<name>A0ABW3TTZ9_9BACL</name>
<gene>
    <name evidence="1" type="ORF">ACFQ38_03105</name>
</gene>
<evidence type="ECO:0000313" key="2">
    <source>
        <dbReference type="Proteomes" id="UP001597231"/>
    </source>
</evidence>
<accession>A0ABW3TTZ9</accession>
<sequence length="53" mass="6170">MSSNSKLKRPRGDGCWSLDETKAQAAGFYRMKSHIVMDVDVSMQIHWKSKRRD</sequence>
<dbReference type="EMBL" id="JBHTLT010000016">
    <property type="protein sequence ID" value="MFD1204120.1"/>
    <property type="molecule type" value="Genomic_DNA"/>
</dbReference>
<proteinExistence type="predicted"/>
<reference evidence="2" key="1">
    <citation type="journal article" date="2019" name="Int. J. Syst. Evol. Microbiol.">
        <title>The Global Catalogue of Microorganisms (GCM) 10K type strain sequencing project: providing services to taxonomists for standard genome sequencing and annotation.</title>
        <authorList>
            <consortium name="The Broad Institute Genomics Platform"/>
            <consortium name="The Broad Institute Genome Sequencing Center for Infectious Disease"/>
            <person name="Wu L."/>
            <person name="Ma J."/>
        </authorList>
    </citation>
    <scope>NUCLEOTIDE SEQUENCE [LARGE SCALE GENOMIC DNA]</scope>
    <source>
        <strain evidence="2">CCUG 53915</strain>
    </source>
</reference>
<dbReference type="RefSeq" id="WP_381479769.1">
    <property type="nucleotide sequence ID" value="NZ_JBHTLT010000016.1"/>
</dbReference>
<protein>
    <recommendedName>
        <fullName evidence="3">Transposase DDE domain-containing protein</fullName>
    </recommendedName>
</protein>
<keyword evidence="2" id="KW-1185">Reference proteome</keyword>